<dbReference type="GO" id="GO:0007411">
    <property type="term" value="P:axon guidance"/>
    <property type="evidence" value="ECO:0000318"/>
    <property type="project" value="GO_Central"/>
</dbReference>
<evidence type="ECO:0000313" key="12">
    <source>
        <dbReference type="EnsemblMetazoa" id="HelroP78249"/>
    </source>
</evidence>
<dbReference type="InterPro" id="IPR000697">
    <property type="entry name" value="WH1/EVH1_dom"/>
</dbReference>
<keyword evidence="13" id="KW-1185">Reference proteome</keyword>
<evidence type="ECO:0000256" key="3">
    <source>
        <dbReference type="ARBA" id="ARBA00009785"/>
    </source>
</evidence>
<feature type="domain" description="WH1" evidence="10">
    <location>
        <begin position="1"/>
        <end position="111"/>
    </location>
</feature>
<proteinExistence type="inferred from homology"/>
<reference evidence="11 13" key="2">
    <citation type="journal article" date="2013" name="Nature">
        <title>Insights into bilaterian evolution from three spiralian genomes.</title>
        <authorList>
            <person name="Simakov O."/>
            <person name="Marletaz F."/>
            <person name="Cho S.J."/>
            <person name="Edsinger-Gonzales E."/>
            <person name="Havlak P."/>
            <person name="Hellsten U."/>
            <person name="Kuo D.H."/>
            <person name="Larsson T."/>
            <person name="Lv J."/>
            <person name="Arendt D."/>
            <person name="Savage R."/>
            <person name="Osoegawa K."/>
            <person name="de Jong P."/>
            <person name="Grimwood J."/>
            <person name="Chapman J.A."/>
            <person name="Shapiro H."/>
            <person name="Aerts A."/>
            <person name="Otillar R.P."/>
            <person name="Terry A.Y."/>
            <person name="Boore J.L."/>
            <person name="Grigoriev I.V."/>
            <person name="Lindberg D.R."/>
            <person name="Seaver E.C."/>
            <person name="Weisblat D.A."/>
            <person name="Putnam N.H."/>
            <person name="Rokhsar D.S."/>
        </authorList>
    </citation>
    <scope>NUCLEOTIDE SEQUENCE</scope>
</reference>
<dbReference type="STRING" id="6412.T1G397"/>
<reference evidence="12" key="3">
    <citation type="submission" date="2015-06" db="UniProtKB">
        <authorList>
            <consortium name="EnsemblMetazoa"/>
        </authorList>
    </citation>
    <scope>IDENTIFICATION</scope>
</reference>
<comment type="similarity">
    <text evidence="3">Belongs to the Ena/VASP family.</text>
</comment>
<dbReference type="InterPro" id="IPR011993">
    <property type="entry name" value="PH-like_dom_sf"/>
</dbReference>
<protein>
    <recommendedName>
        <fullName evidence="10">WH1 domain-containing protein</fullName>
    </recommendedName>
</protein>
<dbReference type="AlphaFoldDB" id="T1G397"/>
<keyword evidence="5" id="KW-0597">Phosphoprotein</keyword>
<dbReference type="eggNOG" id="KOG4590">
    <property type="taxonomic scope" value="Eukaryota"/>
</dbReference>
<dbReference type="PANTHER" id="PTHR11202">
    <property type="entry name" value="SPROUTY-RELATED, EVH1 DOMAIN-CONTAINING PROTEIN FAMILY MEMBER"/>
    <property type="match status" value="1"/>
</dbReference>
<evidence type="ECO:0000313" key="13">
    <source>
        <dbReference type="Proteomes" id="UP000015101"/>
    </source>
</evidence>
<evidence type="ECO:0000313" key="11">
    <source>
        <dbReference type="EMBL" id="ESO05019.1"/>
    </source>
</evidence>
<dbReference type="InParanoid" id="T1G397"/>
<dbReference type="GO" id="GO:0017124">
    <property type="term" value="F:SH3 domain binding"/>
    <property type="evidence" value="ECO:0007669"/>
    <property type="project" value="UniProtKB-KW"/>
</dbReference>
<dbReference type="HOGENOM" id="CLU_167794_0_0_1"/>
<evidence type="ECO:0000256" key="4">
    <source>
        <dbReference type="ARBA" id="ARBA00022490"/>
    </source>
</evidence>
<dbReference type="CDD" id="cd01207">
    <property type="entry name" value="EVH1_Ena_VASP-like"/>
    <property type="match status" value="1"/>
</dbReference>
<evidence type="ECO:0000256" key="9">
    <source>
        <dbReference type="ARBA" id="ARBA00023273"/>
    </source>
</evidence>
<reference evidence="13" key="1">
    <citation type="submission" date="2012-12" db="EMBL/GenBank/DDBJ databases">
        <authorList>
            <person name="Hellsten U."/>
            <person name="Grimwood J."/>
            <person name="Chapman J.A."/>
            <person name="Shapiro H."/>
            <person name="Aerts A."/>
            <person name="Otillar R.P."/>
            <person name="Terry A.Y."/>
            <person name="Boore J.L."/>
            <person name="Simakov O."/>
            <person name="Marletaz F."/>
            <person name="Cho S.-J."/>
            <person name="Edsinger-Gonzales E."/>
            <person name="Havlak P."/>
            <person name="Kuo D.-H."/>
            <person name="Larsson T."/>
            <person name="Lv J."/>
            <person name="Arendt D."/>
            <person name="Savage R."/>
            <person name="Osoegawa K."/>
            <person name="de Jong P."/>
            <person name="Lindberg D.R."/>
            <person name="Seaver E.C."/>
            <person name="Weisblat D.A."/>
            <person name="Putnam N.H."/>
            <person name="Grigoriev I.V."/>
            <person name="Rokhsar D.S."/>
        </authorList>
    </citation>
    <scope>NUCLEOTIDE SEQUENCE</scope>
</reference>
<accession>T1G397</accession>
<dbReference type="KEGG" id="hro:HELRODRAFT_78249"/>
<keyword evidence="6" id="KW-0729">SH3-binding</keyword>
<dbReference type="GO" id="GO:0032433">
    <property type="term" value="C:filopodium tip"/>
    <property type="evidence" value="ECO:0000318"/>
    <property type="project" value="GO_Central"/>
</dbReference>
<dbReference type="EMBL" id="AMQM01004021">
    <property type="status" value="NOT_ANNOTATED_CDS"/>
    <property type="molecule type" value="Genomic_DNA"/>
</dbReference>
<evidence type="ECO:0000256" key="5">
    <source>
        <dbReference type="ARBA" id="ARBA00022553"/>
    </source>
</evidence>
<dbReference type="OrthoDB" id="31170at2759"/>
<dbReference type="GO" id="GO:0030027">
    <property type="term" value="C:lamellipodium"/>
    <property type="evidence" value="ECO:0007669"/>
    <property type="project" value="UniProtKB-SubCell"/>
</dbReference>
<evidence type="ECO:0000256" key="2">
    <source>
        <dbReference type="ARBA" id="ARBA00004510"/>
    </source>
</evidence>
<dbReference type="GO" id="GO:0005856">
    <property type="term" value="C:cytoskeleton"/>
    <property type="evidence" value="ECO:0007669"/>
    <property type="project" value="UniProtKB-SubCell"/>
</dbReference>
<dbReference type="FunFam" id="2.30.29.30:FF:000047">
    <property type="entry name" value="vasodilator-stimulated phosphoprotein isoform X2"/>
    <property type="match status" value="1"/>
</dbReference>
<evidence type="ECO:0000256" key="7">
    <source>
        <dbReference type="ARBA" id="ARBA00023203"/>
    </source>
</evidence>
<dbReference type="Proteomes" id="UP000015101">
    <property type="component" value="Unassembled WGS sequence"/>
</dbReference>
<dbReference type="OMA" id="WDFAETP"/>
<dbReference type="PANTHER" id="PTHR11202:SF22">
    <property type="entry name" value="PROTEIN ENABLED"/>
    <property type="match status" value="1"/>
</dbReference>
<name>T1G397_HELRO</name>
<dbReference type="Pfam" id="PF00568">
    <property type="entry name" value="WH1"/>
    <property type="match status" value="1"/>
</dbReference>
<dbReference type="GeneID" id="20215545"/>
<dbReference type="Gene3D" id="2.30.29.30">
    <property type="entry name" value="Pleckstrin-homology domain (PH domain)/Phosphotyrosine-binding domain (PTB)"/>
    <property type="match status" value="1"/>
</dbReference>
<dbReference type="RefSeq" id="XP_009016952.1">
    <property type="nucleotide sequence ID" value="XM_009018704.1"/>
</dbReference>
<dbReference type="GO" id="GO:0005925">
    <property type="term" value="C:focal adhesion"/>
    <property type="evidence" value="ECO:0000318"/>
    <property type="project" value="GO_Central"/>
</dbReference>
<dbReference type="GO" id="GO:0005886">
    <property type="term" value="C:plasma membrane"/>
    <property type="evidence" value="ECO:0000318"/>
    <property type="project" value="GO_Central"/>
</dbReference>
<sequence>SEQSLVSARASVMVYDDSHKRWLPSGTSQGISKVHIYQHVINNTFRVVGRKLQDHEVSINCAILRGLKYNQATPTFHQWRDNRQVVFGLNFSSKEEADSFAQTMMVVLDTLSGACIGGMHLIIVL</sequence>
<gene>
    <name evidence="12" type="primary">20215545</name>
    <name evidence="11" type="ORF">HELRODRAFT_78249</name>
</gene>
<comment type="subcellular location">
    <subcellularLocation>
        <location evidence="2">Cell projection</location>
        <location evidence="2">Lamellipodium</location>
    </subcellularLocation>
    <subcellularLocation>
        <location evidence="1">Cytoplasm</location>
        <location evidence="1">Cytoskeleton</location>
    </subcellularLocation>
</comment>
<dbReference type="SUPFAM" id="SSF50729">
    <property type="entry name" value="PH domain-like"/>
    <property type="match status" value="1"/>
</dbReference>
<keyword evidence="9" id="KW-0966">Cell projection</keyword>
<dbReference type="GO" id="GO:0005829">
    <property type="term" value="C:cytosol"/>
    <property type="evidence" value="ECO:0007669"/>
    <property type="project" value="UniProtKB-ARBA"/>
</dbReference>
<dbReference type="SMART" id="SM00461">
    <property type="entry name" value="WH1"/>
    <property type="match status" value="1"/>
</dbReference>
<evidence type="ECO:0000256" key="6">
    <source>
        <dbReference type="ARBA" id="ARBA00023036"/>
    </source>
</evidence>
<evidence type="ECO:0000256" key="8">
    <source>
        <dbReference type="ARBA" id="ARBA00023212"/>
    </source>
</evidence>
<dbReference type="CTD" id="20215545"/>
<dbReference type="EMBL" id="KB096411">
    <property type="protein sequence ID" value="ESO05019.1"/>
    <property type="molecule type" value="Genomic_DNA"/>
</dbReference>
<evidence type="ECO:0000259" key="10">
    <source>
        <dbReference type="PROSITE" id="PS50229"/>
    </source>
</evidence>
<dbReference type="EnsemblMetazoa" id="HelroT78249">
    <property type="protein sequence ID" value="HelroP78249"/>
    <property type="gene ID" value="HelroG78249"/>
</dbReference>
<keyword evidence="4" id="KW-0963">Cytoplasm</keyword>
<keyword evidence="8" id="KW-0206">Cytoskeleton</keyword>
<keyword evidence="7" id="KW-0009">Actin-binding</keyword>
<dbReference type="GO" id="GO:0003779">
    <property type="term" value="F:actin binding"/>
    <property type="evidence" value="ECO:0007669"/>
    <property type="project" value="UniProtKB-KW"/>
</dbReference>
<dbReference type="GO" id="GO:0008154">
    <property type="term" value="P:actin polymerization or depolymerization"/>
    <property type="evidence" value="ECO:0000318"/>
    <property type="project" value="GO_Central"/>
</dbReference>
<dbReference type="PROSITE" id="PS50229">
    <property type="entry name" value="WH1"/>
    <property type="match status" value="1"/>
</dbReference>
<evidence type="ECO:0000256" key="1">
    <source>
        <dbReference type="ARBA" id="ARBA00004245"/>
    </source>
</evidence>
<organism evidence="12 13">
    <name type="scientific">Helobdella robusta</name>
    <name type="common">Californian leech</name>
    <dbReference type="NCBI Taxonomy" id="6412"/>
    <lineage>
        <taxon>Eukaryota</taxon>
        <taxon>Metazoa</taxon>
        <taxon>Spiralia</taxon>
        <taxon>Lophotrochozoa</taxon>
        <taxon>Annelida</taxon>
        <taxon>Clitellata</taxon>
        <taxon>Hirudinea</taxon>
        <taxon>Rhynchobdellida</taxon>
        <taxon>Glossiphoniidae</taxon>
        <taxon>Helobdella</taxon>
    </lineage>
</organism>